<protein>
    <submittedName>
        <fullName evidence="1">Uncharacterized protein</fullName>
    </submittedName>
</protein>
<evidence type="ECO:0000313" key="2">
    <source>
        <dbReference type="Proteomes" id="UP001064048"/>
    </source>
</evidence>
<name>A0ACC0KYD0_CHOFU</name>
<dbReference type="Proteomes" id="UP001064048">
    <property type="component" value="Chromosome 27"/>
</dbReference>
<gene>
    <name evidence="1" type="ORF">MSG28_014946</name>
</gene>
<sequence length="406" mass="45040">MASHSLAFAHSVSTGQQHYASMEVWSIVSQQVGLKMNMDKTKIMSNVHVTPVPVIVGNDALEVVDHYVYLGQVVQLGSPTSTKRSPEESNSDGQRSGNFILTTSFVSGLPFTSISSIASLKSSAESLSNEDSLPISPAIPITVSHCWAKASPLDFHISLSRAIFGHSLNSASRWYGNNSCKVMQNSQEAWDALSSAYEDKGLGRRISLERKLYRYCLDDFDSNIEMYINAVMSTVQDLADIGKIMEDASIAAILLGGLSPQYAPLVMALENSNIDITVDLIKTKLLNELNKPAIDNPGTALRTRMNQNKPSTSKSKKPIVCYDCMEPGDKRPDCPIKRTRRRDPFKLWHRRLGHLCRIGMDQLRKGHAVGVDYSEVDKEPCIPCIEGDDKEHRYPGFDELNKPRIH</sequence>
<proteinExistence type="predicted"/>
<evidence type="ECO:0000313" key="1">
    <source>
        <dbReference type="EMBL" id="KAI8441325.1"/>
    </source>
</evidence>
<dbReference type="EMBL" id="CM046127">
    <property type="protein sequence ID" value="KAI8441325.1"/>
    <property type="molecule type" value="Genomic_DNA"/>
</dbReference>
<organism evidence="1 2">
    <name type="scientific">Choristoneura fumiferana</name>
    <name type="common">Spruce budworm moth</name>
    <name type="synonym">Archips fumiferana</name>
    <dbReference type="NCBI Taxonomy" id="7141"/>
    <lineage>
        <taxon>Eukaryota</taxon>
        <taxon>Metazoa</taxon>
        <taxon>Ecdysozoa</taxon>
        <taxon>Arthropoda</taxon>
        <taxon>Hexapoda</taxon>
        <taxon>Insecta</taxon>
        <taxon>Pterygota</taxon>
        <taxon>Neoptera</taxon>
        <taxon>Endopterygota</taxon>
        <taxon>Lepidoptera</taxon>
        <taxon>Glossata</taxon>
        <taxon>Ditrysia</taxon>
        <taxon>Tortricoidea</taxon>
        <taxon>Tortricidae</taxon>
        <taxon>Tortricinae</taxon>
        <taxon>Choristoneura</taxon>
    </lineage>
</organism>
<accession>A0ACC0KYD0</accession>
<keyword evidence="2" id="KW-1185">Reference proteome</keyword>
<reference evidence="1 2" key="1">
    <citation type="journal article" date="2022" name="Genome Biol. Evol.">
        <title>The Spruce Budworm Genome: Reconstructing the Evolutionary History of Antifreeze Proteins.</title>
        <authorList>
            <person name="Beliveau C."/>
            <person name="Gagne P."/>
            <person name="Picq S."/>
            <person name="Vernygora O."/>
            <person name="Keeling C.I."/>
            <person name="Pinkney K."/>
            <person name="Doucet D."/>
            <person name="Wen F."/>
            <person name="Johnston J.S."/>
            <person name="Maaroufi H."/>
            <person name="Boyle B."/>
            <person name="Laroche J."/>
            <person name="Dewar K."/>
            <person name="Juretic N."/>
            <person name="Blackburn G."/>
            <person name="Nisole A."/>
            <person name="Brunet B."/>
            <person name="Brandao M."/>
            <person name="Lumley L."/>
            <person name="Duan J."/>
            <person name="Quan G."/>
            <person name="Lucarotti C.J."/>
            <person name="Roe A.D."/>
            <person name="Sperling F.A.H."/>
            <person name="Levesque R.C."/>
            <person name="Cusson M."/>
        </authorList>
    </citation>
    <scope>NUCLEOTIDE SEQUENCE [LARGE SCALE GENOMIC DNA]</scope>
    <source>
        <strain evidence="1">Glfc:IPQL:Cfum</strain>
    </source>
</reference>
<comment type="caution">
    <text evidence="1">The sequence shown here is derived from an EMBL/GenBank/DDBJ whole genome shotgun (WGS) entry which is preliminary data.</text>
</comment>